<dbReference type="AlphaFoldDB" id="A0A0S3Q084"/>
<reference evidence="3 4" key="1">
    <citation type="submission" date="2015-08" db="EMBL/GenBank/DDBJ databases">
        <title>Investigation of the bacterial diversity of lava forest soil.</title>
        <authorList>
            <person name="Lee J.S."/>
        </authorList>
    </citation>
    <scope>NUCLEOTIDE SEQUENCE [LARGE SCALE GENOMIC DNA]</scope>
    <source>
        <strain evidence="3 4">GJW-30</strain>
    </source>
</reference>
<dbReference type="InterPro" id="IPR014710">
    <property type="entry name" value="RmlC-like_jellyroll"/>
</dbReference>
<organism evidence="3 4">
    <name type="scientific">Variibacter gotjawalensis</name>
    <dbReference type="NCBI Taxonomy" id="1333996"/>
    <lineage>
        <taxon>Bacteria</taxon>
        <taxon>Pseudomonadati</taxon>
        <taxon>Pseudomonadota</taxon>
        <taxon>Alphaproteobacteria</taxon>
        <taxon>Hyphomicrobiales</taxon>
        <taxon>Nitrobacteraceae</taxon>
        <taxon>Variibacter</taxon>
    </lineage>
</organism>
<keyword evidence="4" id="KW-1185">Reference proteome</keyword>
<evidence type="ECO:0000256" key="1">
    <source>
        <dbReference type="SAM" id="MobiDB-lite"/>
    </source>
</evidence>
<accession>A0A0S3Q084</accession>
<evidence type="ECO:0000259" key="2">
    <source>
        <dbReference type="Pfam" id="PF07883"/>
    </source>
</evidence>
<feature type="domain" description="Cupin type-2" evidence="2">
    <location>
        <begin position="118"/>
        <end position="181"/>
    </location>
</feature>
<dbReference type="Proteomes" id="UP000236884">
    <property type="component" value="Chromosome"/>
</dbReference>
<evidence type="ECO:0000313" key="4">
    <source>
        <dbReference type="Proteomes" id="UP000236884"/>
    </source>
</evidence>
<dbReference type="EMBL" id="AP014946">
    <property type="protein sequence ID" value="BAT61570.1"/>
    <property type="molecule type" value="Genomic_DNA"/>
</dbReference>
<name>A0A0S3Q084_9BRAD</name>
<protein>
    <submittedName>
        <fullName evidence="3">Cupin domain protein</fullName>
    </submittedName>
</protein>
<evidence type="ECO:0000313" key="3">
    <source>
        <dbReference type="EMBL" id="BAT61570.1"/>
    </source>
</evidence>
<sequence length="194" mass="21441">MAKAKTRKVAKAARSTARKVSARKPAARKTTARKAPARKAPARKSAARKPAAKKAAKPRTRAALAKRPPQTFVASHLGAHSFVEGLRSYARYRELGIAAATHGLAQAHVVQFIPPCRPEEVSKLHFHDVDFQMVYVLKGWIKSEFAGEGAHVMREGSCWIQPPKVKHKVLDYSDDCEVLEIILPADFDTVELEK</sequence>
<dbReference type="InterPro" id="IPR013096">
    <property type="entry name" value="Cupin_2"/>
</dbReference>
<feature type="region of interest" description="Disordered" evidence="1">
    <location>
        <begin position="1"/>
        <end position="68"/>
    </location>
</feature>
<dbReference type="Pfam" id="PF07883">
    <property type="entry name" value="Cupin_2"/>
    <property type="match status" value="1"/>
</dbReference>
<dbReference type="CDD" id="cd06980">
    <property type="entry name" value="cupin_bxe_c0505"/>
    <property type="match status" value="1"/>
</dbReference>
<dbReference type="SUPFAM" id="SSF51182">
    <property type="entry name" value="RmlC-like cupins"/>
    <property type="match status" value="1"/>
</dbReference>
<dbReference type="InterPro" id="IPR011051">
    <property type="entry name" value="RmlC_Cupin_sf"/>
</dbReference>
<feature type="compositionally biased region" description="Basic residues" evidence="1">
    <location>
        <begin position="1"/>
        <end position="60"/>
    </location>
</feature>
<proteinExistence type="predicted"/>
<gene>
    <name evidence="3" type="ORF">GJW-30_1_04129</name>
</gene>
<dbReference type="Gene3D" id="2.60.120.10">
    <property type="entry name" value="Jelly Rolls"/>
    <property type="match status" value="1"/>
</dbReference>
<dbReference type="KEGG" id="vgo:GJW-30_1_04129"/>